<organism evidence="1 2">
    <name type="scientific">Brassica napus</name>
    <name type="common">Rape</name>
    <dbReference type="NCBI Taxonomy" id="3708"/>
    <lineage>
        <taxon>Eukaryota</taxon>
        <taxon>Viridiplantae</taxon>
        <taxon>Streptophyta</taxon>
        <taxon>Embryophyta</taxon>
        <taxon>Tracheophyta</taxon>
        <taxon>Spermatophyta</taxon>
        <taxon>Magnoliopsida</taxon>
        <taxon>eudicotyledons</taxon>
        <taxon>Gunneridae</taxon>
        <taxon>Pentapetalae</taxon>
        <taxon>rosids</taxon>
        <taxon>malvids</taxon>
        <taxon>Brassicales</taxon>
        <taxon>Brassicaceae</taxon>
        <taxon>Brassiceae</taxon>
        <taxon>Brassica</taxon>
    </lineage>
</organism>
<proteinExistence type="predicted"/>
<reference evidence="1 2" key="1">
    <citation type="submission" date="2021-05" db="EMBL/GenBank/DDBJ databases">
        <title>Genome Assembly of Synthetic Allotetraploid Brassica napus Reveals Homoeologous Exchanges between Subgenomes.</title>
        <authorList>
            <person name="Davis J.T."/>
        </authorList>
    </citation>
    <scope>NUCLEOTIDE SEQUENCE [LARGE SCALE GENOMIC DNA]</scope>
    <source>
        <strain evidence="2">cv. Da-Ae</strain>
        <tissue evidence="1">Seedling</tissue>
    </source>
</reference>
<accession>A0ABQ8B1H2</accession>
<protein>
    <submittedName>
        <fullName evidence="1">Uncharacterized protein</fullName>
    </submittedName>
</protein>
<name>A0ABQ8B1H2_BRANA</name>
<comment type="caution">
    <text evidence="1">The sequence shown here is derived from an EMBL/GenBank/DDBJ whole genome shotgun (WGS) entry which is preliminary data.</text>
</comment>
<evidence type="ECO:0000313" key="2">
    <source>
        <dbReference type="Proteomes" id="UP000824890"/>
    </source>
</evidence>
<feature type="non-terminal residue" evidence="1">
    <location>
        <position position="1"/>
    </location>
</feature>
<gene>
    <name evidence="1" type="ORF">HID58_048218</name>
</gene>
<evidence type="ECO:0000313" key="1">
    <source>
        <dbReference type="EMBL" id="KAH0898650.1"/>
    </source>
</evidence>
<keyword evidence="2" id="KW-1185">Reference proteome</keyword>
<sequence length="102" mass="11845">RMIETGAETMIWEDTRLPVQLHNTNILLIQTFVYTTISTFIGKRDLMSITKINLSKTSRGGYDIAVEQRRSRTAEPLLEPSIKALKQKVWKLKTSRKIKHFL</sequence>
<dbReference type="EMBL" id="JAGKQM010000012">
    <property type="protein sequence ID" value="KAH0898650.1"/>
    <property type="molecule type" value="Genomic_DNA"/>
</dbReference>
<dbReference type="Proteomes" id="UP000824890">
    <property type="component" value="Unassembled WGS sequence"/>
</dbReference>